<dbReference type="KEGG" id="siy:YG5714_2985"/>
<reference evidence="2 3" key="1">
    <citation type="journal article" date="2009" name="Proc. Natl. Acad. Sci. U.S.A.">
        <title>Biogeography of the Sulfolobus islandicus pan-genome.</title>
        <authorList>
            <person name="Reno M.L."/>
            <person name="Held N.L."/>
            <person name="Fields C.J."/>
            <person name="Burke P.V."/>
            <person name="Whitaker R.J."/>
        </authorList>
    </citation>
    <scope>NUCLEOTIDE SEQUENCE [LARGE SCALE GENOMIC DNA]</scope>
    <source>
        <strain evidence="3">Y.G.57.14 / Yellowstone #1</strain>
    </source>
</reference>
<dbReference type="Proteomes" id="UP000002308">
    <property type="component" value="Chromosome"/>
</dbReference>
<sequence>MFWGLIVSTPVIIVLSMGYGADGQILTASIWEILVGPLYILLDVFTEREFMLRETRSGEDSQGINNHHVVLTHQALGKINVINSSTLNTYFTTLRQGLPYLLKSLHIIR</sequence>
<keyword evidence="1" id="KW-1133">Transmembrane helix</keyword>
<dbReference type="AlphaFoldDB" id="C3NA22"/>
<gene>
    <name evidence="2" type="ordered locus">YG5714_2985</name>
</gene>
<proteinExistence type="predicted"/>
<accession>C3NA22</accession>
<name>C3NA22_SACI7</name>
<protein>
    <submittedName>
        <fullName evidence="2">Uncharacterized protein</fullName>
    </submittedName>
</protein>
<keyword evidence="1" id="KW-0472">Membrane</keyword>
<feature type="transmembrane region" description="Helical" evidence="1">
    <location>
        <begin position="30"/>
        <end position="46"/>
    </location>
</feature>
<dbReference type="HOGENOM" id="CLU_2178004_0_0_2"/>
<evidence type="ECO:0000313" key="2">
    <source>
        <dbReference type="EMBL" id="ACP44706.1"/>
    </source>
</evidence>
<evidence type="ECO:0000256" key="1">
    <source>
        <dbReference type="SAM" id="Phobius"/>
    </source>
</evidence>
<keyword evidence="1" id="KW-0812">Transmembrane</keyword>
<organism evidence="2 3">
    <name type="scientific">Saccharolobus islandicus (strain Y.G.57.14 / Yellowstone #1)</name>
    <name type="common">Sulfolobus islandicus</name>
    <dbReference type="NCBI Taxonomy" id="439386"/>
    <lineage>
        <taxon>Archaea</taxon>
        <taxon>Thermoproteota</taxon>
        <taxon>Thermoprotei</taxon>
        <taxon>Sulfolobales</taxon>
        <taxon>Sulfolobaceae</taxon>
        <taxon>Saccharolobus</taxon>
    </lineage>
</organism>
<dbReference type="EMBL" id="CP001403">
    <property type="protein sequence ID" value="ACP44706.1"/>
    <property type="molecule type" value="Genomic_DNA"/>
</dbReference>
<evidence type="ECO:0000313" key="3">
    <source>
        <dbReference type="Proteomes" id="UP000002308"/>
    </source>
</evidence>